<dbReference type="EMBL" id="AP024714">
    <property type="protein sequence ID" value="BCX80921.1"/>
    <property type="molecule type" value="Genomic_DNA"/>
</dbReference>
<keyword evidence="3" id="KW-1185">Reference proteome</keyword>
<feature type="transmembrane region" description="Helical" evidence="1">
    <location>
        <begin position="208"/>
        <end position="225"/>
    </location>
</feature>
<evidence type="ECO:0000256" key="1">
    <source>
        <dbReference type="SAM" id="Phobius"/>
    </source>
</evidence>
<feature type="transmembrane region" description="Helical" evidence="1">
    <location>
        <begin position="95"/>
        <end position="116"/>
    </location>
</feature>
<evidence type="ECO:0000313" key="3">
    <source>
        <dbReference type="Proteomes" id="UP001321825"/>
    </source>
</evidence>
<dbReference type="Proteomes" id="UP001321825">
    <property type="component" value="Chromosome"/>
</dbReference>
<proteinExistence type="predicted"/>
<evidence type="ECO:0000313" key="2">
    <source>
        <dbReference type="EMBL" id="BCX80921.1"/>
    </source>
</evidence>
<sequence length="258" mass="29027">MTELLKDACLFADPGLPVEWADAVCKLKDSNIREVLSHNAAKLVNHKIYVGESGGTINRCIKHSEKFYDIRCALMLVMAMINIKESDSMSLVQRVSFCVMPLLLIAFYALTSIFYYEKRAFSFDEPHYLLAAQSIARDFDFDLKNNYNKESYKNIYSGILDPHISPNSQGKHWYSIHGYGLPVLLAPGYIAGEALAPYVGGLRRGLDIGVGIILITLTLFSFLLLSDSVDAELFLLRVCVFMLFLVKPCFGVYQVYCC</sequence>
<dbReference type="KEGG" id="mcau:MIT9_P0499"/>
<keyword evidence="1" id="KW-0812">Transmembrane</keyword>
<accession>A0AAU9BR12</accession>
<dbReference type="RefSeq" id="WP_317705867.1">
    <property type="nucleotide sequence ID" value="NZ_AP024714.1"/>
</dbReference>
<feature type="transmembrane region" description="Helical" evidence="1">
    <location>
        <begin position="234"/>
        <end position="256"/>
    </location>
</feature>
<keyword evidence="1" id="KW-1133">Transmembrane helix</keyword>
<reference evidence="3" key="1">
    <citation type="journal article" date="2024" name="Int. J. Syst. Evol. Microbiol.">
        <title>Methylomarinovum tepidoasis sp. nov., a moderately thermophilic methanotroph of the family Methylothermaceae isolated from a deep-sea hydrothermal field.</title>
        <authorList>
            <person name="Hirayama H."/>
            <person name="Takaki Y."/>
            <person name="Abe M."/>
            <person name="Miyazaki M."/>
            <person name="Uematsu K."/>
            <person name="Matsui Y."/>
            <person name="Takai K."/>
        </authorList>
    </citation>
    <scope>NUCLEOTIDE SEQUENCE [LARGE SCALE GENOMIC DNA]</scope>
    <source>
        <strain evidence="3">IT-9</strain>
    </source>
</reference>
<keyword evidence="1" id="KW-0472">Membrane</keyword>
<gene>
    <name evidence="2" type="ORF">MIT9_P0499</name>
</gene>
<organism evidence="2 3">
    <name type="scientific">Methylomarinovum caldicuralii</name>
    <dbReference type="NCBI Taxonomy" id="438856"/>
    <lineage>
        <taxon>Bacteria</taxon>
        <taxon>Pseudomonadati</taxon>
        <taxon>Pseudomonadota</taxon>
        <taxon>Gammaproteobacteria</taxon>
        <taxon>Methylococcales</taxon>
        <taxon>Methylothermaceae</taxon>
        <taxon>Methylomarinovum</taxon>
    </lineage>
</organism>
<name>A0AAU9BR12_9GAMM</name>
<protein>
    <submittedName>
        <fullName evidence="2">Uncharacterized protein</fullName>
    </submittedName>
</protein>
<dbReference type="AlphaFoldDB" id="A0AAU9BR12"/>